<evidence type="ECO:0000313" key="2">
    <source>
        <dbReference type="Proteomes" id="UP001162992"/>
    </source>
</evidence>
<gene>
    <name evidence="1" type="ORF">O6H91_04G097800</name>
</gene>
<sequence length="333" mass="36835">MSCNGCRVLRKRCSDKCNLRACLQWIDTPEAQAHATVFVAKFYGRACLFSFINVVQETQRPALFKSLLYEACGRTINPVFGAVGLLWSGKWDICHAAVETVFRTGSLCQMPQAAFAQSCEKVPIFPPKARFTSNRVTKNPSHHPHVVQPLVEEVQTASLSGDMHHTVLQYENYDICKRNQTGRLDADLQPRIKLPETPSSTLDQRITSAREELVAEPNASRKRLHSCTDIASDIASVVARRVRILEGVADKYSNPTCKIEALFPVQQPEPTPADYIDLELTLSSYDAASNYELRMGARTPSPPPCVSVCSESSSSSLSSVDLAISREAYANHS</sequence>
<comment type="caution">
    <text evidence="1">The sequence shown here is derived from an EMBL/GenBank/DDBJ whole genome shotgun (WGS) entry which is preliminary data.</text>
</comment>
<accession>A0ACC2DZP4</accession>
<protein>
    <submittedName>
        <fullName evidence="1">Uncharacterized protein</fullName>
    </submittedName>
</protein>
<organism evidence="1 2">
    <name type="scientific">Diphasiastrum complanatum</name>
    <name type="common">Issler's clubmoss</name>
    <name type="synonym">Lycopodium complanatum</name>
    <dbReference type="NCBI Taxonomy" id="34168"/>
    <lineage>
        <taxon>Eukaryota</taxon>
        <taxon>Viridiplantae</taxon>
        <taxon>Streptophyta</taxon>
        <taxon>Embryophyta</taxon>
        <taxon>Tracheophyta</taxon>
        <taxon>Lycopodiopsida</taxon>
        <taxon>Lycopodiales</taxon>
        <taxon>Lycopodiaceae</taxon>
        <taxon>Lycopodioideae</taxon>
        <taxon>Diphasiastrum</taxon>
    </lineage>
</organism>
<name>A0ACC2DZP4_DIPCM</name>
<reference evidence="2" key="1">
    <citation type="journal article" date="2024" name="Proc. Natl. Acad. Sci. U.S.A.">
        <title>Extraordinary preservation of gene collinearity over three hundred million years revealed in homosporous lycophytes.</title>
        <authorList>
            <person name="Li C."/>
            <person name="Wickell D."/>
            <person name="Kuo L.Y."/>
            <person name="Chen X."/>
            <person name="Nie B."/>
            <person name="Liao X."/>
            <person name="Peng D."/>
            <person name="Ji J."/>
            <person name="Jenkins J."/>
            <person name="Williams M."/>
            <person name="Shu S."/>
            <person name="Plott C."/>
            <person name="Barry K."/>
            <person name="Rajasekar S."/>
            <person name="Grimwood J."/>
            <person name="Han X."/>
            <person name="Sun S."/>
            <person name="Hou Z."/>
            <person name="He W."/>
            <person name="Dai G."/>
            <person name="Sun C."/>
            <person name="Schmutz J."/>
            <person name="Leebens-Mack J.H."/>
            <person name="Li F.W."/>
            <person name="Wang L."/>
        </authorList>
    </citation>
    <scope>NUCLEOTIDE SEQUENCE [LARGE SCALE GENOMIC DNA]</scope>
    <source>
        <strain evidence="2">cv. PW_Plant_1</strain>
    </source>
</reference>
<evidence type="ECO:0000313" key="1">
    <source>
        <dbReference type="EMBL" id="KAJ7559721.1"/>
    </source>
</evidence>
<keyword evidence="2" id="KW-1185">Reference proteome</keyword>
<dbReference type="EMBL" id="CM055095">
    <property type="protein sequence ID" value="KAJ7559721.1"/>
    <property type="molecule type" value="Genomic_DNA"/>
</dbReference>
<dbReference type="Proteomes" id="UP001162992">
    <property type="component" value="Chromosome 4"/>
</dbReference>
<proteinExistence type="predicted"/>